<protein>
    <submittedName>
        <fullName evidence="3">Uncharacterized protein</fullName>
    </submittedName>
</protein>
<dbReference type="EMBL" id="MU004184">
    <property type="protein sequence ID" value="KAF2499135.1"/>
    <property type="molecule type" value="Genomic_DNA"/>
</dbReference>
<evidence type="ECO:0000313" key="4">
    <source>
        <dbReference type="Proteomes" id="UP000799750"/>
    </source>
</evidence>
<feature type="compositionally biased region" description="Basic and acidic residues" evidence="2">
    <location>
        <begin position="34"/>
        <end position="43"/>
    </location>
</feature>
<keyword evidence="4" id="KW-1185">Reference proteome</keyword>
<dbReference type="Proteomes" id="UP000799750">
    <property type="component" value="Unassembled WGS sequence"/>
</dbReference>
<proteinExistence type="predicted"/>
<name>A0A6A6R320_9PEZI</name>
<organism evidence="3 4">
    <name type="scientific">Lophium mytilinum</name>
    <dbReference type="NCBI Taxonomy" id="390894"/>
    <lineage>
        <taxon>Eukaryota</taxon>
        <taxon>Fungi</taxon>
        <taxon>Dikarya</taxon>
        <taxon>Ascomycota</taxon>
        <taxon>Pezizomycotina</taxon>
        <taxon>Dothideomycetes</taxon>
        <taxon>Pleosporomycetidae</taxon>
        <taxon>Mytilinidiales</taxon>
        <taxon>Mytilinidiaceae</taxon>
        <taxon>Lophium</taxon>
    </lineage>
</organism>
<feature type="region of interest" description="Disordered" evidence="2">
    <location>
        <begin position="24"/>
        <end position="43"/>
    </location>
</feature>
<keyword evidence="1" id="KW-0175">Coiled coil</keyword>
<evidence type="ECO:0000313" key="3">
    <source>
        <dbReference type="EMBL" id="KAF2499135.1"/>
    </source>
</evidence>
<dbReference type="OrthoDB" id="47179at2759"/>
<evidence type="ECO:0000256" key="2">
    <source>
        <dbReference type="SAM" id="MobiDB-lite"/>
    </source>
</evidence>
<dbReference type="AlphaFoldDB" id="A0A6A6R320"/>
<sequence length="230" mass="26711">MAGGRPSSGPQDAGPKSRELLQNLMGLGQRAPSRSREEQRQETAIRFEKNLEKLVNEGEKEINNKELKKRMQVVDELDKRFKEHQVALVEEQRERVTKKLRKEKVNEKVVNEDETDIKNRELKERMEIADELSDQFKKENKSGKLTQRIETMEVEMVDKDNKEEVALGTSRLIEFIHVRPKLVRGSGRDTNVEGKMSEEMRKKSYRASAWPAREGDLEHNDSRCVVVLVQ</sequence>
<reference evidence="3" key="1">
    <citation type="journal article" date="2020" name="Stud. Mycol.">
        <title>101 Dothideomycetes genomes: a test case for predicting lifestyles and emergence of pathogens.</title>
        <authorList>
            <person name="Haridas S."/>
            <person name="Albert R."/>
            <person name="Binder M."/>
            <person name="Bloem J."/>
            <person name="Labutti K."/>
            <person name="Salamov A."/>
            <person name="Andreopoulos B."/>
            <person name="Baker S."/>
            <person name="Barry K."/>
            <person name="Bills G."/>
            <person name="Bluhm B."/>
            <person name="Cannon C."/>
            <person name="Castanera R."/>
            <person name="Culley D."/>
            <person name="Daum C."/>
            <person name="Ezra D."/>
            <person name="Gonzalez J."/>
            <person name="Henrissat B."/>
            <person name="Kuo A."/>
            <person name="Liang C."/>
            <person name="Lipzen A."/>
            <person name="Lutzoni F."/>
            <person name="Magnuson J."/>
            <person name="Mondo S."/>
            <person name="Nolan M."/>
            <person name="Ohm R."/>
            <person name="Pangilinan J."/>
            <person name="Park H.-J."/>
            <person name="Ramirez L."/>
            <person name="Alfaro M."/>
            <person name="Sun H."/>
            <person name="Tritt A."/>
            <person name="Yoshinaga Y."/>
            <person name="Zwiers L.-H."/>
            <person name="Turgeon B."/>
            <person name="Goodwin S."/>
            <person name="Spatafora J."/>
            <person name="Crous P."/>
            <person name="Grigoriev I."/>
        </authorList>
    </citation>
    <scope>NUCLEOTIDE SEQUENCE</scope>
    <source>
        <strain evidence="3">CBS 269.34</strain>
    </source>
</reference>
<feature type="coiled-coil region" evidence="1">
    <location>
        <begin position="48"/>
        <end position="139"/>
    </location>
</feature>
<gene>
    <name evidence="3" type="ORF">BU16DRAFT_557473</name>
</gene>
<evidence type="ECO:0000256" key="1">
    <source>
        <dbReference type="SAM" id="Coils"/>
    </source>
</evidence>
<accession>A0A6A6R320</accession>